<keyword evidence="5" id="KW-1185">Reference proteome</keyword>
<reference evidence="4" key="1">
    <citation type="journal article" date="2020" name="Stud. Mycol.">
        <title>101 Dothideomycetes genomes: a test case for predicting lifestyles and emergence of pathogens.</title>
        <authorList>
            <person name="Haridas S."/>
            <person name="Albert R."/>
            <person name="Binder M."/>
            <person name="Bloem J."/>
            <person name="Labutti K."/>
            <person name="Salamov A."/>
            <person name="Andreopoulos B."/>
            <person name="Baker S."/>
            <person name="Barry K."/>
            <person name="Bills G."/>
            <person name="Bluhm B."/>
            <person name="Cannon C."/>
            <person name="Castanera R."/>
            <person name="Culley D."/>
            <person name="Daum C."/>
            <person name="Ezra D."/>
            <person name="Gonzalez J."/>
            <person name="Henrissat B."/>
            <person name="Kuo A."/>
            <person name="Liang C."/>
            <person name="Lipzen A."/>
            <person name="Lutzoni F."/>
            <person name="Magnuson J."/>
            <person name="Mondo S."/>
            <person name="Nolan M."/>
            <person name="Ohm R."/>
            <person name="Pangilinan J."/>
            <person name="Park H.-J."/>
            <person name="Ramirez L."/>
            <person name="Alfaro M."/>
            <person name="Sun H."/>
            <person name="Tritt A."/>
            <person name="Yoshinaga Y."/>
            <person name="Zwiers L.-H."/>
            <person name="Turgeon B."/>
            <person name="Goodwin S."/>
            <person name="Spatafora J."/>
            <person name="Crous P."/>
            <person name="Grigoriev I."/>
        </authorList>
    </citation>
    <scope>NUCLEOTIDE SEQUENCE</scope>
    <source>
        <strain evidence="4">ATCC 74209</strain>
    </source>
</reference>
<organism evidence="4 5">
    <name type="scientific">Delitschia confertaspora ATCC 74209</name>
    <dbReference type="NCBI Taxonomy" id="1513339"/>
    <lineage>
        <taxon>Eukaryota</taxon>
        <taxon>Fungi</taxon>
        <taxon>Dikarya</taxon>
        <taxon>Ascomycota</taxon>
        <taxon>Pezizomycotina</taxon>
        <taxon>Dothideomycetes</taxon>
        <taxon>Pleosporomycetidae</taxon>
        <taxon>Pleosporales</taxon>
        <taxon>Delitschiaceae</taxon>
        <taxon>Delitschia</taxon>
    </lineage>
</organism>
<dbReference type="GO" id="GO:0016491">
    <property type="term" value="F:oxidoreductase activity"/>
    <property type="evidence" value="ECO:0007669"/>
    <property type="project" value="UniProtKB-KW"/>
</dbReference>
<evidence type="ECO:0000256" key="2">
    <source>
        <dbReference type="ARBA" id="ARBA00023002"/>
    </source>
</evidence>
<evidence type="ECO:0000313" key="4">
    <source>
        <dbReference type="EMBL" id="KAF2197594.1"/>
    </source>
</evidence>
<dbReference type="PANTHER" id="PTHR33365:SF11">
    <property type="entry name" value="TAT PATHWAY SIGNAL SEQUENCE"/>
    <property type="match status" value="1"/>
</dbReference>
<gene>
    <name evidence="4" type="ORF">GQ43DRAFT_424242</name>
</gene>
<dbReference type="AlphaFoldDB" id="A0A9P4JFZ4"/>
<dbReference type="InterPro" id="IPR021765">
    <property type="entry name" value="UstYa-like"/>
</dbReference>
<dbReference type="OrthoDB" id="3687641at2759"/>
<comment type="similarity">
    <text evidence="3">Belongs to the ustYa family.</text>
</comment>
<name>A0A9P4JFZ4_9PLEO</name>
<protein>
    <submittedName>
        <fullName evidence="4">Uncharacterized protein</fullName>
    </submittedName>
</protein>
<keyword evidence="2" id="KW-0560">Oxidoreductase</keyword>
<dbReference type="Proteomes" id="UP000799536">
    <property type="component" value="Unassembled WGS sequence"/>
</dbReference>
<evidence type="ECO:0000256" key="3">
    <source>
        <dbReference type="ARBA" id="ARBA00035112"/>
    </source>
</evidence>
<comment type="caution">
    <text evidence="4">The sequence shown here is derived from an EMBL/GenBank/DDBJ whole genome shotgun (WGS) entry which is preliminary data.</text>
</comment>
<dbReference type="PANTHER" id="PTHR33365">
    <property type="entry name" value="YALI0B05434P"/>
    <property type="match status" value="1"/>
</dbReference>
<accession>A0A9P4JFZ4</accession>
<sequence length="161" mass="18348">MKPFSGSEDIWNSILPPGRGFVFVPDSEKYGLKEGQQTEWGQIFSVSLFHQLHCLGLLRKQYWTLMDAVLEEDPDAAHELAVKQHGSMHTGHCFDYLRQGIMCAGDMSMEWPRDEPNGGKRIHVDGWGIPHKCKSWVSFQSFFARTMPNKGIGFHFSVYVA</sequence>
<evidence type="ECO:0000313" key="5">
    <source>
        <dbReference type="Proteomes" id="UP000799536"/>
    </source>
</evidence>
<dbReference type="Pfam" id="PF11807">
    <property type="entry name" value="UstYa"/>
    <property type="match status" value="1"/>
</dbReference>
<dbReference type="GO" id="GO:0043386">
    <property type="term" value="P:mycotoxin biosynthetic process"/>
    <property type="evidence" value="ECO:0007669"/>
    <property type="project" value="InterPro"/>
</dbReference>
<evidence type="ECO:0000256" key="1">
    <source>
        <dbReference type="ARBA" id="ARBA00004685"/>
    </source>
</evidence>
<comment type="pathway">
    <text evidence="1">Mycotoxin biosynthesis.</text>
</comment>
<dbReference type="EMBL" id="ML994218">
    <property type="protein sequence ID" value="KAF2197594.1"/>
    <property type="molecule type" value="Genomic_DNA"/>
</dbReference>
<proteinExistence type="inferred from homology"/>